<dbReference type="Proteomes" id="UP000503447">
    <property type="component" value="Chromosome"/>
</dbReference>
<proteinExistence type="predicted"/>
<dbReference type="AlphaFoldDB" id="A0A6M5YMA6"/>
<dbReference type="KEGG" id="ftj:FTUN_2246"/>
<evidence type="ECO:0000313" key="2">
    <source>
        <dbReference type="Proteomes" id="UP000503447"/>
    </source>
</evidence>
<reference evidence="2" key="1">
    <citation type="submission" date="2020-05" db="EMBL/GenBank/DDBJ databases">
        <title>Frigoriglobus tundricola gen. nov., sp. nov., a psychrotolerant cellulolytic planctomycete of the family Gemmataceae with two divergent copies of 16S rRNA gene.</title>
        <authorList>
            <person name="Kulichevskaya I.S."/>
            <person name="Ivanova A.A."/>
            <person name="Naumoff D.G."/>
            <person name="Beletsky A.V."/>
            <person name="Rijpstra W.I.C."/>
            <person name="Sinninghe Damste J.S."/>
            <person name="Mardanov A.V."/>
            <person name="Ravin N.V."/>
            <person name="Dedysh S.N."/>
        </authorList>
    </citation>
    <scope>NUCLEOTIDE SEQUENCE [LARGE SCALE GENOMIC DNA]</scope>
    <source>
        <strain evidence="2">PL17</strain>
    </source>
</reference>
<accession>A0A6M5YMA6</accession>
<gene>
    <name evidence="1" type="ORF">FTUN_2246</name>
</gene>
<name>A0A6M5YMA6_9BACT</name>
<protein>
    <submittedName>
        <fullName evidence="1">Uncharacterized protein</fullName>
    </submittedName>
</protein>
<keyword evidence="2" id="KW-1185">Reference proteome</keyword>
<sequence>MRFCSCQLKENNSRMPGCIEPSWPSLFTAPWVSEGQQQTGTVDGERTRLSHPFSRASRVVDVERHRLACGVSGPFTQQHVAWHVCF</sequence>
<evidence type="ECO:0000313" key="1">
    <source>
        <dbReference type="EMBL" id="QJW94724.1"/>
    </source>
</evidence>
<dbReference type="EMBL" id="CP053452">
    <property type="protein sequence ID" value="QJW94724.1"/>
    <property type="molecule type" value="Genomic_DNA"/>
</dbReference>
<organism evidence="1 2">
    <name type="scientific">Frigoriglobus tundricola</name>
    <dbReference type="NCBI Taxonomy" id="2774151"/>
    <lineage>
        <taxon>Bacteria</taxon>
        <taxon>Pseudomonadati</taxon>
        <taxon>Planctomycetota</taxon>
        <taxon>Planctomycetia</taxon>
        <taxon>Gemmatales</taxon>
        <taxon>Gemmataceae</taxon>
        <taxon>Frigoriglobus</taxon>
    </lineage>
</organism>